<dbReference type="eggNOG" id="ENOG5032282">
    <property type="taxonomic scope" value="Bacteria"/>
</dbReference>
<dbReference type="EMBL" id="ACLF03000003">
    <property type="protein sequence ID" value="EFQ84232.1"/>
    <property type="molecule type" value="Genomic_DNA"/>
</dbReference>
<feature type="transmembrane region" description="Helical" evidence="1">
    <location>
        <begin position="116"/>
        <end position="136"/>
    </location>
</feature>
<evidence type="ECO:0000313" key="3">
    <source>
        <dbReference type="Proteomes" id="UP000003111"/>
    </source>
</evidence>
<accession>E2SAF8</accession>
<keyword evidence="1" id="KW-1133">Transmembrane helix</keyword>
<keyword evidence="3" id="KW-1185">Reference proteome</keyword>
<reference evidence="2" key="1">
    <citation type="submission" date="2010-08" db="EMBL/GenBank/DDBJ databases">
        <authorList>
            <person name="Muzny D."/>
            <person name="Qin X."/>
            <person name="Buhay C."/>
            <person name="Dugan-Rocha S."/>
            <person name="Ding Y."/>
            <person name="Chen G."/>
            <person name="Hawes A."/>
            <person name="Holder M."/>
            <person name="Jhangiani S."/>
            <person name="Johnson A."/>
            <person name="Khan Z."/>
            <person name="Li Z."/>
            <person name="Liu W."/>
            <person name="Liu X."/>
            <person name="Perez L."/>
            <person name="Shen H."/>
            <person name="Wang Q."/>
            <person name="Watt J."/>
            <person name="Xi L."/>
            <person name="Xin Y."/>
            <person name="Zhou J."/>
            <person name="Deng J."/>
            <person name="Jiang H."/>
            <person name="Liu Y."/>
            <person name="Qu J."/>
            <person name="Song X.-Z."/>
            <person name="Zhang L."/>
            <person name="Villasana D."/>
            <person name="Johnson A."/>
            <person name="Liu J."/>
            <person name="Liyanage D."/>
            <person name="Lorensuhewa L."/>
            <person name="Robinson T."/>
            <person name="Song A."/>
            <person name="Song B.-B."/>
            <person name="Dinh H."/>
            <person name="Thornton R."/>
            <person name="Coyle M."/>
            <person name="Francisco L."/>
            <person name="Jackson L."/>
            <person name="Javaid M."/>
            <person name="Korchina V."/>
            <person name="Kovar C."/>
            <person name="Mata R."/>
            <person name="Mathew T."/>
            <person name="Ngo R."/>
            <person name="Nguyen L."/>
            <person name="Nguyen N."/>
            <person name="Okwuonu G."/>
            <person name="Ongeri F."/>
            <person name="Pham C."/>
            <person name="Simmons D."/>
            <person name="Wilczek-Boney K."/>
            <person name="Hale W."/>
            <person name="Jakkamsetti A."/>
            <person name="Pham P."/>
            <person name="Ruth R."/>
            <person name="San Lucas F."/>
            <person name="Warren J."/>
            <person name="Zhang J."/>
            <person name="Zhao Z."/>
            <person name="Zhou C."/>
            <person name="Zhu D."/>
            <person name="Lee S."/>
            <person name="Bess C."/>
            <person name="Blankenburg K."/>
            <person name="Forbes L."/>
            <person name="Fu Q."/>
            <person name="Gubbala S."/>
            <person name="Hirani K."/>
            <person name="Jayaseelan J.C."/>
            <person name="Lara F."/>
            <person name="Munidasa M."/>
            <person name="Palculict T."/>
            <person name="Patil S."/>
            <person name="Pu L.-L."/>
            <person name="Saada N."/>
            <person name="Tang L."/>
            <person name="Weissenberger G."/>
            <person name="Zhu Y."/>
            <person name="Hemphill L."/>
            <person name="Shang Y."/>
            <person name="Youmans B."/>
            <person name="Ayvaz T."/>
            <person name="Ross M."/>
            <person name="Santibanez J."/>
            <person name="Aqrawi P."/>
            <person name="Gross S."/>
            <person name="Joshi V."/>
            <person name="Fowler G."/>
            <person name="Nazareth L."/>
            <person name="Reid J."/>
            <person name="Worley K."/>
            <person name="Petrosino J."/>
            <person name="Highlander S."/>
            <person name="Gibbs R."/>
        </authorList>
    </citation>
    <scope>NUCLEOTIDE SEQUENCE [LARGE SCALE GENOMIC DNA]</scope>
    <source>
        <strain evidence="2">DSM 15272</strain>
    </source>
</reference>
<sequence length="152" mass="15726">MDFKALGKFEQGALVAGGVSLILSFFDRYLRISFDTGISGIGGTFGSNAWTSYATLGMLLIVAATAVVAVKAFAATSLPDGVPWNLVAFATATLGTILIVLRAITAGDGVGPGWSGYLLFLSTIALSVMTFLSFRASGEKVPEIKKDTPPAA</sequence>
<dbReference type="Proteomes" id="UP000003111">
    <property type="component" value="Unassembled WGS sequence"/>
</dbReference>
<organism evidence="2 3">
    <name type="scientific">Aeromicrobium marinum DSM 15272</name>
    <dbReference type="NCBI Taxonomy" id="585531"/>
    <lineage>
        <taxon>Bacteria</taxon>
        <taxon>Bacillati</taxon>
        <taxon>Actinomycetota</taxon>
        <taxon>Actinomycetes</taxon>
        <taxon>Propionibacteriales</taxon>
        <taxon>Nocardioidaceae</taxon>
        <taxon>Aeromicrobium</taxon>
    </lineage>
</organism>
<evidence type="ECO:0000256" key="1">
    <source>
        <dbReference type="SAM" id="Phobius"/>
    </source>
</evidence>
<keyword evidence="1" id="KW-0812">Transmembrane</keyword>
<feature type="transmembrane region" description="Helical" evidence="1">
    <location>
        <begin position="12"/>
        <end position="30"/>
    </location>
</feature>
<dbReference type="HOGENOM" id="CLU_1718463_0_0_11"/>
<proteinExistence type="predicted"/>
<dbReference type="AlphaFoldDB" id="E2SAF8"/>
<protein>
    <submittedName>
        <fullName evidence="2">Uncharacterized protein</fullName>
    </submittedName>
</protein>
<dbReference type="OrthoDB" id="3748184at2"/>
<evidence type="ECO:0000313" key="2">
    <source>
        <dbReference type="EMBL" id="EFQ84232.1"/>
    </source>
</evidence>
<name>E2SAF8_9ACTN</name>
<dbReference type="RefSeq" id="WP_007077970.1">
    <property type="nucleotide sequence ID" value="NZ_CM001024.1"/>
</dbReference>
<comment type="caution">
    <text evidence="2">The sequence shown here is derived from an EMBL/GenBank/DDBJ whole genome shotgun (WGS) entry which is preliminary data.</text>
</comment>
<feature type="transmembrane region" description="Helical" evidence="1">
    <location>
        <begin position="82"/>
        <end position="104"/>
    </location>
</feature>
<dbReference type="STRING" id="585531.HMPREF0063_10948"/>
<feature type="transmembrane region" description="Helical" evidence="1">
    <location>
        <begin position="50"/>
        <end position="70"/>
    </location>
</feature>
<keyword evidence="1" id="KW-0472">Membrane</keyword>
<gene>
    <name evidence="2" type="ORF">HMPREF0063_10948</name>
</gene>